<evidence type="ECO:0000313" key="3">
    <source>
        <dbReference type="EMBL" id="KAK4580985.1"/>
    </source>
</evidence>
<reference evidence="3 4" key="1">
    <citation type="journal article" date="2023" name="G3 (Bethesda)">
        <title>A haplotype-resolved chromosome-scale genome for Quercus rubra L. provides insights into the genetics of adaptive traits for red oak species.</title>
        <authorList>
            <person name="Kapoor B."/>
            <person name="Jenkins J."/>
            <person name="Schmutz J."/>
            <person name="Zhebentyayeva T."/>
            <person name="Kuelheim C."/>
            <person name="Coggeshall M."/>
            <person name="Heim C."/>
            <person name="Lasky J.R."/>
            <person name="Leites L."/>
            <person name="Islam-Faridi N."/>
            <person name="Romero-Severson J."/>
            <person name="DeLeo V.L."/>
            <person name="Lucas S.M."/>
            <person name="Lazic D."/>
            <person name="Gailing O."/>
            <person name="Carlson J."/>
            <person name="Staton M."/>
        </authorList>
    </citation>
    <scope>NUCLEOTIDE SEQUENCE [LARGE SCALE GENOMIC DNA]</scope>
    <source>
        <strain evidence="3">Pseudo-F2</strain>
    </source>
</reference>
<proteinExistence type="predicted"/>
<comment type="caution">
    <text evidence="3">The sequence shown here is derived from an EMBL/GenBank/DDBJ whole genome shotgun (WGS) entry which is preliminary data.</text>
</comment>
<gene>
    <name evidence="3" type="ORF">RGQ29_024587</name>
</gene>
<dbReference type="PROSITE" id="PS50192">
    <property type="entry name" value="T_SNARE"/>
    <property type="match status" value="1"/>
</dbReference>
<keyword evidence="4" id="KW-1185">Reference proteome</keyword>
<dbReference type="InterPro" id="IPR000727">
    <property type="entry name" value="T_SNARE_dom"/>
</dbReference>
<evidence type="ECO:0000313" key="4">
    <source>
        <dbReference type="Proteomes" id="UP001324115"/>
    </source>
</evidence>
<dbReference type="GO" id="GO:0015031">
    <property type="term" value="P:protein transport"/>
    <property type="evidence" value="ECO:0007669"/>
    <property type="project" value="UniProtKB-KW"/>
</dbReference>
<evidence type="ECO:0000259" key="2">
    <source>
        <dbReference type="PROSITE" id="PS50192"/>
    </source>
</evidence>
<dbReference type="SUPFAM" id="SSF58038">
    <property type="entry name" value="SNARE fusion complex"/>
    <property type="match status" value="1"/>
</dbReference>
<keyword evidence="1" id="KW-0653">Protein transport</keyword>
<organism evidence="3 4">
    <name type="scientific">Quercus rubra</name>
    <name type="common">Northern red oak</name>
    <name type="synonym">Quercus borealis</name>
    <dbReference type="NCBI Taxonomy" id="3512"/>
    <lineage>
        <taxon>Eukaryota</taxon>
        <taxon>Viridiplantae</taxon>
        <taxon>Streptophyta</taxon>
        <taxon>Embryophyta</taxon>
        <taxon>Tracheophyta</taxon>
        <taxon>Spermatophyta</taxon>
        <taxon>Magnoliopsida</taxon>
        <taxon>eudicotyledons</taxon>
        <taxon>Gunneridae</taxon>
        <taxon>Pentapetalae</taxon>
        <taxon>rosids</taxon>
        <taxon>fabids</taxon>
        <taxon>Fagales</taxon>
        <taxon>Fagaceae</taxon>
        <taxon>Quercus</taxon>
    </lineage>
</organism>
<dbReference type="AlphaFoldDB" id="A0AAN7EVF1"/>
<accession>A0AAN7EVF1</accession>
<sequence length="192" mass="21848">MRGFNESSKLAEDIKVMIAGSSSVSPSGPEIQQHFSTAQRKMTILRTKLETLKLLLSKLSNTQPITGKELNLWQDMLKHLSSKVNQMAATFNISSFNNRDYLLGRNLKQDDIMNRTIGLDKHGPVGFQWQIIKEPEEDFEKLEETVTNSKHIALAVNEELNLHTRLLDNLDQHVESTDSHLQVTPLLLLHSY</sequence>
<dbReference type="Gene3D" id="1.20.5.110">
    <property type="match status" value="1"/>
</dbReference>
<dbReference type="CDD" id="cd15841">
    <property type="entry name" value="SNARE_Qc"/>
    <property type="match status" value="1"/>
</dbReference>
<feature type="domain" description="T-SNARE coiled-coil homology" evidence="2">
    <location>
        <begin position="129"/>
        <end position="182"/>
    </location>
</feature>
<dbReference type="EMBL" id="JAXUIC010000007">
    <property type="protein sequence ID" value="KAK4580985.1"/>
    <property type="molecule type" value="Genomic_DNA"/>
</dbReference>
<dbReference type="Proteomes" id="UP001324115">
    <property type="component" value="Unassembled WGS sequence"/>
</dbReference>
<protein>
    <recommendedName>
        <fullName evidence="2">t-SNARE coiled-coil homology domain-containing protein</fullName>
    </recommendedName>
</protein>
<keyword evidence="1" id="KW-0813">Transport</keyword>
<evidence type="ECO:0000256" key="1">
    <source>
        <dbReference type="ARBA" id="ARBA00022927"/>
    </source>
</evidence>
<name>A0AAN7EVF1_QUERU</name>
<feature type="non-terminal residue" evidence="3">
    <location>
        <position position="192"/>
    </location>
</feature>